<dbReference type="RefSeq" id="WP_168773856.1">
    <property type="nucleotide sequence ID" value="NZ_JAABNR010000004.1"/>
</dbReference>
<protein>
    <submittedName>
        <fullName evidence="2">Uncharacterized protein</fullName>
    </submittedName>
</protein>
<comment type="caution">
    <text evidence="2">The sequence shown here is derived from an EMBL/GenBank/DDBJ whole genome shotgun (WGS) entry which is preliminary data.</text>
</comment>
<keyword evidence="1" id="KW-0732">Signal</keyword>
<evidence type="ECO:0000256" key="1">
    <source>
        <dbReference type="SAM" id="SignalP"/>
    </source>
</evidence>
<feature type="signal peptide" evidence="1">
    <location>
        <begin position="1"/>
        <end position="20"/>
    </location>
</feature>
<dbReference type="AlphaFoldDB" id="A0AAE5BUR0"/>
<reference evidence="2" key="1">
    <citation type="submission" date="2020-01" db="EMBL/GenBank/DDBJ databases">
        <authorList>
            <person name="Chen W.-M."/>
        </authorList>
    </citation>
    <scope>NUCLEOTIDE SEQUENCE</scope>
    <source>
        <strain evidence="2">CYK-10</strain>
    </source>
</reference>
<dbReference type="EMBL" id="JAABNR010000004">
    <property type="protein sequence ID" value="NBZ87049.1"/>
    <property type="molecule type" value="Genomic_DNA"/>
</dbReference>
<keyword evidence="3" id="KW-1185">Reference proteome</keyword>
<evidence type="ECO:0000313" key="2">
    <source>
        <dbReference type="EMBL" id="NBZ87049.1"/>
    </source>
</evidence>
<dbReference type="Proteomes" id="UP001193501">
    <property type="component" value="Unassembled WGS sequence"/>
</dbReference>
<feature type="chain" id="PRO_5041900671" evidence="1">
    <location>
        <begin position="21"/>
        <end position="168"/>
    </location>
</feature>
<organism evidence="2 3">
    <name type="scientific">Stagnihabitans tardus</name>
    <dbReference type="NCBI Taxonomy" id="2699202"/>
    <lineage>
        <taxon>Bacteria</taxon>
        <taxon>Pseudomonadati</taxon>
        <taxon>Pseudomonadota</taxon>
        <taxon>Alphaproteobacteria</taxon>
        <taxon>Rhodobacterales</taxon>
        <taxon>Paracoccaceae</taxon>
        <taxon>Stagnihabitans</taxon>
    </lineage>
</organism>
<name>A0AAE5BUR0_9RHOB</name>
<proteinExistence type="predicted"/>
<accession>A0AAE5BUR0</accession>
<evidence type="ECO:0000313" key="3">
    <source>
        <dbReference type="Proteomes" id="UP001193501"/>
    </source>
</evidence>
<sequence length="168" mass="18115">MRVISALVVALGLGVSQARAGLVWQGTQLWFLVAGAYCVKEPDSYAPAPSVKSGWVGVDDQPYDFFTYGAVSAATDVGIGVQARLTDARPGEGMTFEITGPKDGVPDSWSRPLSADGNFWFGRKPEKGEALDPGPYRFKVFRSGRLVLDYEVMVLAKRGPNPCEKPVS</sequence>
<gene>
    <name evidence="2" type="ORF">GV832_05600</name>
</gene>